<evidence type="ECO:0000256" key="1">
    <source>
        <dbReference type="ARBA" id="ARBA00004651"/>
    </source>
</evidence>
<dbReference type="InterPro" id="IPR047817">
    <property type="entry name" value="ABC2_TM_bact-type"/>
</dbReference>
<evidence type="ECO:0000259" key="9">
    <source>
        <dbReference type="PROSITE" id="PS51012"/>
    </source>
</evidence>
<accession>E3CUC0</accession>
<evidence type="ECO:0000256" key="3">
    <source>
        <dbReference type="ARBA" id="ARBA00022448"/>
    </source>
</evidence>
<gene>
    <name evidence="10" type="ORF">Apau_0650</name>
</gene>
<dbReference type="PaxDb" id="584708-Apau_0650"/>
<feature type="transmembrane region" description="Helical" evidence="8">
    <location>
        <begin position="346"/>
        <end position="367"/>
    </location>
</feature>
<comment type="similarity">
    <text evidence="2">Belongs to the ABC-2 integral membrane protein family.</text>
</comment>
<evidence type="ECO:0000313" key="11">
    <source>
        <dbReference type="Proteomes" id="UP000005096"/>
    </source>
</evidence>
<keyword evidence="3" id="KW-0813">Transport</keyword>
<dbReference type="Proteomes" id="UP000005096">
    <property type="component" value="Chromosome"/>
</dbReference>
<evidence type="ECO:0000256" key="7">
    <source>
        <dbReference type="ARBA" id="ARBA00023136"/>
    </source>
</evidence>
<proteinExistence type="inferred from homology"/>
<evidence type="ECO:0000256" key="5">
    <source>
        <dbReference type="ARBA" id="ARBA00022692"/>
    </source>
</evidence>
<evidence type="ECO:0000256" key="2">
    <source>
        <dbReference type="ARBA" id="ARBA00007783"/>
    </source>
</evidence>
<dbReference type="GO" id="GO:0005886">
    <property type="term" value="C:plasma membrane"/>
    <property type="evidence" value="ECO:0007669"/>
    <property type="project" value="UniProtKB-SubCell"/>
</dbReference>
<feature type="domain" description="ABC transmembrane type-2" evidence="9">
    <location>
        <begin position="122"/>
        <end position="372"/>
    </location>
</feature>
<evidence type="ECO:0000256" key="4">
    <source>
        <dbReference type="ARBA" id="ARBA00022475"/>
    </source>
</evidence>
<dbReference type="InterPro" id="IPR051449">
    <property type="entry name" value="ABC-2_transporter_component"/>
</dbReference>
<evidence type="ECO:0000256" key="6">
    <source>
        <dbReference type="ARBA" id="ARBA00022989"/>
    </source>
</evidence>
<dbReference type="Gene3D" id="3.40.1710.10">
    <property type="entry name" value="abc type-2 transporter like domain"/>
    <property type="match status" value="1"/>
</dbReference>
<dbReference type="HOGENOM" id="CLU_039483_8_0_0"/>
<name>E3CUC0_9BACT</name>
<protein>
    <submittedName>
        <fullName evidence="10">ABC-2 type transporter</fullName>
    </submittedName>
</protein>
<dbReference type="GO" id="GO:0140359">
    <property type="term" value="F:ABC-type transporter activity"/>
    <property type="evidence" value="ECO:0007669"/>
    <property type="project" value="InterPro"/>
</dbReference>
<feature type="transmembrane region" description="Helical" evidence="8">
    <location>
        <begin position="20"/>
        <end position="40"/>
    </location>
</feature>
<feature type="transmembrane region" description="Helical" evidence="8">
    <location>
        <begin position="316"/>
        <end position="334"/>
    </location>
</feature>
<comment type="subcellular location">
    <subcellularLocation>
        <location evidence="1">Cell membrane</location>
        <topology evidence="1">Multi-pass membrane protein</topology>
    </subcellularLocation>
</comment>
<dbReference type="eggNOG" id="COG0842">
    <property type="taxonomic scope" value="Bacteria"/>
</dbReference>
<keyword evidence="11" id="KW-1185">Reference proteome</keyword>
<dbReference type="AlphaFoldDB" id="E3CUC0"/>
<feature type="transmembrane region" description="Helical" evidence="8">
    <location>
        <begin position="293"/>
        <end position="310"/>
    </location>
</feature>
<reference evidence="10 11" key="1">
    <citation type="journal article" date="2010" name="Stand. Genomic Sci.">
        <title>Non-contiguous finished genome sequence of Aminomonas paucivorans type strain (GLU-3).</title>
        <authorList>
            <person name="Pitluck S."/>
            <person name="Yasawong M."/>
            <person name="Held B."/>
            <person name="Lapidus A."/>
            <person name="Nolan M."/>
            <person name="Copeland A."/>
            <person name="Lucas S."/>
            <person name="Del Rio T.G."/>
            <person name="Tice H."/>
            <person name="Cheng J.F."/>
            <person name="Chertkov O."/>
            <person name="Goodwin L."/>
            <person name="Tapia R."/>
            <person name="Han C."/>
            <person name="Liolios K."/>
            <person name="Ivanova N."/>
            <person name="Mavromatis K."/>
            <person name="Ovchinnikova G."/>
            <person name="Pati A."/>
            <person name="Chen A."/>
            <person name="Palaniappan K."/>
            <person name="Land M."/>
            <person name="Hauser L."/>
            <person name="Chang Y.J."/>
            <person name="Jeffries C.D."/>
            <person name="Pukall R."/>
            <person name="Spring S."/>
            <person name="Rohde M."/>
            <person name="Sikorski J."/>
            <person name="Goker M."/>
            <person name="Woyke T."/>
            <person name="Bristow J."/>
            <person name="Eisen J.A."/>
            <person name="Markowitz V."/>
            <person name="Hugenholtz P."/>
            <person name="Kyrpides N.C."/>
            <person name="Klenk H.P."/>
        </authorList>
    </citation>
    <scope>NUCLEOTIDE SEQUENCE [LARGE SCALE GENOMIC DNA]</scope>
    <source>
        <strain evidence="10 11">DSM 12260</strain>
    </source>
</reference>
<dbReference type="PROSITE" id="PS51012">
    <property type="entry name" value="ABC_TM2"/>
    <property type="match status" value="1"/>
</dbReference>
<keyword evidence="5 8" id="KW-0812">Transmembrane</keyword>
<dbReference type="InterPro" id="IPR013525">
    <property type="entry name" value="ABC2_TM"/>
</dbReference>
<sequence length="374" mass="41203">MGRLKALLVKEFIQMRRDRLTFAMIIGIPVIQLLIFGFAINTEVKHLPTAVFDQSLSREGRELLDAFVASGYFDVQEVAKSYGEMNEAVESGRCKVGIALPPDFASRLGRGEPGEVQVVVDASDSMSASSAIAAAQMLGMVRSQRVQARTLQSLGIRGARGTYDVRVRSWYNPDFVSSWYMVPGILGVILIMTLVMVTSMAIVRERELGTLEQLLVTPVHPWELLVSKIVPYIFMGYAQTTLALAVGVLVFRLPVRGSLGLFYALMSFYIVASLALGILISSAVKTQMQAMQLSFFIFLPSVLLSGFMFPREAMPPFFRALGALLPITHFLVIARGIILKGLGISFLWAPVGVLLAFIVVVFTLSVLRFHTKLE</sequence>
<evidence type="ECO:0000256" key="8">
    <source>
        <dbReference type="SAM" id="Phobius"/>
    </source>
</evidence>
<keyword evidence="4" id="KW-1003">Cell membrane</keyword>
<dbReference type="OrthoDB" id="9776218at2"/>
<dbReference type="PANTHER" id="PTHR30294">
    <property type="entry name" value="MEMBRANE COMPONENT OF ABC TRANSPORTER YHHJ-RELATED"/>
    <property type="match status" value="1"/>
</dbReference>
<dbReference type="PANTHER" id="PTHR30294:SF29">
    <property type="entry name" value="MULTIDRUG ABC TRANSPORTER PERMEASE YBHS-RELATED"/>
    <property type="match status" value="1"/>
</dbReference>
<organism evidence="10 11">
    <name type="scientific">Aminomonas paucivorans DSM 12260</name>
    <dbReference type="NCBI Taxonomy" id="584708"/>
    <lineage>
        <taxon>Bacteria</taxon>
        <taxon>Thermotogati</taxon>
        <taxon>Synergistota</taxon>
        <taxon>Synergistia</taxon>
        <taxon>Synergistales</taxon>
        <taxon>Synergistaceae</taxon>
        <taxon>Aminomonas</taxon>
    </lineage>
</organism>
<feature type="transmembrane region" description="Helical" evidence="8">
    <location>
        <begin position="179"/>
        <end position="203"/>
    </location>
</feature>
<dbReference type="Pfam" id="PF12698">
    <property type="entry name" value="ABC2_membrane_3"/>
    <property type="match status" value="1"/>
</dbReference>
<keyword evidence="7 8" id="KW-0472">Membrane</keyword>
<feature type="transmembrane region" description="Helical" evidence="8">
    <location>
        <begin position="261"/>
        <end position="281"/>
    </location>
</feature>
<dbReference type="RefSeq" id="WP_006300238.1">
    <property type="nucleotide sequence ID" value="NZ_CM001022.1"/>
</dbReference>
<feature type="transmembrane region" description="Helical" evidence="8">
    <location>
        <begin position="232"/>
        <end position="255"/>
    </location>
</feature>
<evidence type="ECO:0000313" key="10">
    <source>
        <dbReference type="EMBL" id="EFQ23079.1"/>
    </source>
</evidence>
<dbReference type="EMBL" id="CM001022">
    <property type="protein sequence ID" value="EFQ23079.1"/>
    <property type="molecule type" value="Genomic_DNA"/>
</dbReference>
<keyword evidence="6 8" id="KW-1133">Transmembrane helix</keyword>
<dbReference type="STRING" id="584708.Apau_0650"/>